<keyword evidence="4" id="KW-0540">Nuclease</keyword>
<gene>
    <name evidence="9" type="ORF">ABG768_019023</name>
</gene>
<comment type="cofactor">
    <cofactor evidence="1">
        <name>a divalent metal cation</name>
        <dbReference type="ChEBI" id="CHEBI:60240"/>
    </cofactor>
</comment>
<name>A0AAW2AUM3_CULAL</name>
<evidence type="ECO:0000256" key="5">
    <source>
        <dbReference type="ARBA" id="ARBA00022723"/>
    </source>
</evidence>
<dbReference type="InterPro" id="IPR045249">
    <property type="entry name" value="HARBI1-like"/>
</dbReference>
<comment type="subcellular location">
    <subcellularLocation>
        <location evidence="2">Nucleus</location>
    </subcellularLocation>
</comment>
<keyword evidence="7" id="KW-0539">Nucleus</keyword>
<feature type="domain" description="DDE Tnp4" evidence="8">
    <location>
        <begin position="133"/>
        <end position="244"/>
    </location>
</feature>
<evidence type="ECO:0000313" key="10">
    <source>
        <dbReference type="Proteomes" id="UP001479290"/>
    </source>
</evidence>
<comment type="similarity">
    <text evidence="3">Belongs to the HARBI1 family.</text>
</comment>
<evidence type="ECO:0000256" key="3">
    <source>
        <dbReference type="ARBA" id="ARBA00006958"/>
    </source>
</evidence>
<dbReference type="GO" id="GO:0016787">
    <property type="term" value="F:hydrolase activity"/>
    <property type="evidence" value="ECO:0007669"/>
    <property type="project" value="UniProtKB-KW"/>
</dbReference>
<evidence type="ECO:0000256" key="7">
    <source>
        <dbReference type="ARBA" id="ARBA00023242"/>
    </source>
</evidence>
<evidence type="ECO:0000313" key="9">
    <source>
        <dbReference type="EMBL" id="KAK9977202.1"/>
    </source>
</evidence>
<keyword evidence="5" id="KW-0479">Metal-binding</keyword>
<dbReference type="GO" id="GO:0004518">
    <property type="term" value="F:nuclease activity"/>
    <property type="evidence" value="ECO:0007669"/>
    <property type="project" value="UniProtKB-KW"/>
</dbReference>
<evidence type="ECO:0000256" key="2">
    <source>
        <dbReference type="ARBA" id="ARBA00004123"/>
    </source>
</evidence>
<evidence type="ECO:0000259" key="8">
    <source>
        <dbReference type="Pfam" id="PF13359"/>
    </source>
</evidence>
<evidence type="ECO:0000256" key="6">
    <source>
        <dbReference type="ARBA" id="ARBA00022801"/>
    </source>
</evidence>
<organism evidence="9 10">
    <name type="scientific">Culter alburnus</name>
    <name type="common">Topmouth culter</name>
    <dbReference type="NCBI Taxonomy" id="194366"/>
    <lineage>
        <taxon>Eukaryota</taxon>
        <taxon>Metazoa</taxon>
        <taxon>Chordata</taxon>
        <taxon>Craniata</taxon>
        <taxon>Vertebrata</taxon>
        <taxon>Euteleostomi</taxon>
        <taxon>Actinopterygii</taxon>
        <taxon>Neopterygii</taxon>
        <taxon>Teleostei</taxon>
        <taxon>Ostariophysi</taxon>
        <taxon>Cypriniformes</taxon>
        <taxon>Xenocyprididae</taxon>
        <taxon>Xenocypridinae</taxon>
        <taxon>Culter</taxon>
    </lineage>
</organism>
<protein>
    <recommendedName>
        <fullName evidence="8">DDE Tnp4 domain-containing protein</fullName>
    </recommendedName>
</protein>
<reference evidence="9 10" key="1">
    <citation type="submission" date="2024-05" db="EMBL/GenBank/DDBJ databases">
        <title>A high-quality chromosomal-level genome assembly of Topmouth culter (Culter alburnus).</title>
        <authorList>
            <person name="Zhao H."/>
        </authorList>
    </citation>
    <scope>NUCLEOTIDE SEQUENCE [LARGE SCALE GENOMIC DNA]</scope>
    <source>
        <strain evidence="9">CATC2023</strain>
        <tissue evidence="9">Muscle</tissue>
    </source>
</reference>
<dbReference type="Pfam" id="PF13359">
    <property type="entry name" value="DDE_Tnp_4"/>
    <property type="match status" value="1"/>
</dbReference>
<dbReference type="GO" id="GO:0005634">
    <property type="term" value="C:nucleus"/>
    <property type="evidence" value="ECO:0007669"/>
    <property type="project" value="UniProtKB-SubCell"/>
</dbReference>
<comment type="caution">
    <text evidence="9">The sequence shown here is derived from an EMBL/GenBank/DDBJ whole genome shotgun (WGS) entry which is preliminary data.</text>
</comment>
<dbReference type="EMBL" id="JAWDJR010000003">
    <property type="protein sequence ID" value="KAK9977202.1"/>
    <property type="molecule type" value="Genomic_DNA"/>
</dbReference>
<evidence type="ECO:0000256" key="4">
    <source>
        <dbReference type="ARBA" id="ARBA00022722"/>
    </source>
</evidence>
<dbReference type="PANTHER" id="PTHR22930">
    <property type="match status" value="1"/>
</dbReference>
<accession>A0AAW2AUM3</accession>
<dbReference type="GO" id="GO:0046872">
    <property type="term" value="F:metal ion binding"/>
    <property type="evidence" value="ECO:0007669"/>
    <property type="project" value="UniProtKB-KW"/>
</dbReference>
<sequence length="248" mass="28653">MVPKIMNFVEDFVPLYSLRGHFRLSKEQVEDVITTLGPVYMNLQQTKLPLINSVLACLWTLANQESYLGVADRFNMSKSTLAKHLHEFCCYVNTYMAHHISWPRGQRLEMSKLGFDAAGFPNTDVQPHCDNPLAYLNRKQFYSVNLTGFCDSQRRFCHISVGHPWSWHDARAFRFTEVGRLLEESPHSLVPQGMHIIGDSAYPLLPQLMRPYRDNGHLSVRQKQFNRKLNTARVVIEHAFGILKCNIF</sequence>
<keyword evidence="10" id="KW-1185">Reference proteome</keyword>
<dbReference type="PANTHER" id="PTHR22930:SF237">
    <property type="entry name" value="SI:CH73-257C13.2"/>
    <property type="match status" value="1"/>
</dbReference>
<dbReference type="AlphaFoldDB" id="A0AAW2AUM3"/>
<keyword evidence="6" id="KW-0378">Hydrolase</keyword>
<evidence type="ECO:0000256" key="1">
    <source>
        <dbReference type="ARBA" id="ARBA00001968"/>
    </source>
</evidence>
<dbReference type="Proteomes" id="UP001479290">
    <property type="component" value="Unassembled WGS sequence"/>
</dbReference>
<dbReference type="InterPro" id="IPR027806">
    <property type="entry name" value="HARBI1_dom"/>
</dbReference>
<proteinExistence type="inferred from homology"/>